<sequence>MAPHLVKVKPLSFIGKKVQPSAMDRITKFLILLVAALVLAPGCFAAENATASDAAGNTTELVKEVVNATLDANNTTVDASMNLTNVSPLAATAGANTSAANATTI</sequence>
<comment type="caution">
    <text evidence="1">The sequence shown here is derived from an EMBL/GenBank/DDBJ whole genome shotgun (WGS) entry which is preliminary data.</text>
</comment>
<dbReference type="AlphaFoldDB" id="A0A2V2N0Y5"/>
<reference evidence="1 2" key="1">
    <citation type="submission" date="2018-05" db="EMBL/GenBank/DDBJ databases">
        <title>Draft genome of Methanospirillum lacunae Ki8-1.</title>
        <authorList>
            <person name="Dueholm M.S."/>
            <person name="Nielsen P.H."/>
            <person name="Bakmann L.F."/>
            <person name="Otzen D.E."/>
        </authorList>
    </citation>
    <scope>NUCLEOTIDE SEQUENCE [LARGE SCALE GENOMIC DNA]</scope>
    <source>
        <strain evidence="1 2">Ki8-1</strain>
    </source>
</reference>
<evidence type="ECO:0000313" key="1">
    <source>
        <dbReference type="EMBL" id="PWR70178.1"/>
    </source>
</evidence>
<accession>A0A2V2N0Y5</accession>
<dbReference type="GeneID" id="97548289"/>
<keyword evidence="2" id="KW-1185">Reference proteome</keyword>
<dbReference type="RefSeq" id="WP_109969940.1">
    <property type="nucleotide sequence ID" value="NZ_CP176093.1"/>
</dbReference>
<dbReference type="EMBL" id="QGMY01000016">
    <property type="protein sequence ID" value="PWR70178.1"/>
    <property type="molecule type" value="Genomic_DNA"/>
</dbReference>
<organism evidence="1 2">
    <name type="scientific">Methanospirillum lacunae</name>
    <dbReference type="NCBI Taxonomy" id="668570"/>
    <lineage>
        <taxon>Archaea</taxon>
        <taxon>Methanobacteriati</taxon>
        <taxon>Methanobacteriota</taxon>
        <taxon>Stenosarchaea group</taxon>
        <taxon>Methanomicrobia</taxon>
        <taxon>Methanomicrobiales</taxon>
        <taxon>Methanospirillaceae</taxon>
        <taxon>Methanospirillum</taxon>
    </lineage>
</organism>
<evidence type="ECO:0000313" key="2">
    <source>
        <dbReference type="Proteomes" id="UP000245657"/>
    </source>
</evidence>
<gene>
    <name evidence="1" type="ORF">DK846_15690</name>
</gene>
<name>A0A2V2N0Y5_9EURY</name>
<dbReference type="Proteomes" id="UP000245657">
    <property type="component" value="Unassembled WGS sequence"/>
</dbReference>
<protein>
    <submittedName>
        <fullName evidence="1">Uncharacterized protein</fullName>
    </submittedName>
</protein>
<proteinExistence type="predicted"/>